<protein>
    <submittedName>
        <fullName evidence="2">Uncharacterized protein</fullName>
    </submittedName>
</protein>
<dbReference type="EMBL" id="PGET01000001">
    <property type="protein sequence ID" value="PJJ30497.1"/>
    <property type="molecule type" value="Genomic_DNA"/>
</dbReference>
<dbReference type="AlphaFoldDB" id="A0A2M8ZAM8"/>
<name>A0A2M8ZAM8_9FIRM</name>
<feature type="signal peptide" evidence="1">
    <location>
        <begin position="1"/>
        <end position="19"/>
    </location>
</feature>
<comment type="caution">
    <text evidence="2">The sequence shown here is derived from an EMBL/GenBank/DDBJ whole genome shotgun (WGS) entry which is preliminary data.</text>
</comment>
<proteinExistence type="predicted"/>
<feature type="chain" id="PRO_5038838989" evidence="1">
    <location>
        <begin position="20"/>
        <end position="200"/>
    </location>
</feature>
<accession>A0A2M8ZAM8</accession>
<organism evidence="2 3">
    <name type="scientific">[Clostridium] celerecrescens 18A</name>
    <dbReference type="NCBI Taxonomy" id="1286362"/>
    <lineage>
        <taxon>Bacteria</taxon>
        <taxon>Bacillati</taxon>
        <taxon>Bacillota</taxon>
        <taxon>Clostridia</taxon>
        <taxon>Lachnospirales</taxon>
        <taxon>Lachnospiraceae</taxon>
        <taxon>Lacrimispora</taxon>
    </lineage>
</organism>
<dbReference type="RefSeq" id="WP_100306746.1">
    <property type="nucleotide sequence ID" value="NZ_PGET01000001.1"/>
</dbReference>
<evidence type="ECO:0000313" key="3">
    <source>
        <dbReference type="Proteomes" id="UP000231092"/>
    </source>
</evidence>
<dbReference type="Proteomes" id="UP000231092">
    <property type="component" value="Unassembled WGS sequence"/>
</dbReference>
<dbReference type="PROSITE" id="PS51257">
    <property type="entry name" value="PROKAR_LIPOPROTEIN"/>
    <property type="match status" value="1"/>
</dbReference>
<evidence type="ECO:0000313" key="2">
    <source>
        <dbReference type="EMBL" id="PJJ30497.1"/>
    </source>
</evidence>
<evidence type="ECO:0000256" key="1">
    <source>
        <dbReference type="SAM" id="SignalP"/>
    </source>
</evidence>
<gene>
    <name evidence="2" type="ORF">H171_4103</name>
</gene>
<reference evidence="2 3" key="1">
    <citation type="submission" date="2017-11" db="EMBL/GenBank/DDBJ databases">
        <title>Understudied soil microbes with underappreciated capabilities: Untangling the Clostridium saccharolyticum group.</title>
        <authorList>
            <person name="Leschine S."/>
        </authorList>
    </citation>
    <scope>NUCLEOTIDE SEQUENCE [LARGE SCALE GENOMIC DNA]</scope>
    <source>
        <strain evidence="2 3">18A</strain>
    </source>
</reference>
<sequence>MMKKIFLLLVFSTALATTACGNNVSAKKTKTAAPTSASSDMLEEKEVKATQSAKMTEIVYLAMLSYNQTIDDFVIKLNEKDSDFNASVYDDKHYSVMMLESERKSTVDALKKTGIDENLEKLISNEKYEGIFTHYEYTKDLKSITLYSNSAEGGMKFVEAAINVGVLSDVYQALSLVPIDRRKYDFKIVDNTGNVIYPTP</sequence>
<keyword evidence="1" id="KW-0732">Signal</keyword>